<evidence type="ECO:0000256" key="4">
    <source>
        <dbReference type="ARBA" id="ARBA00023180"/>
    </source>
</evidence>
<feature type="non-terminal residue" evidence="8">
    <location>
        <position position="1"/>
    </location>
</feature>
<evidence type="ECO:0000259" key="7">
    <source>
        <dbReference type="Pfam" id="PF00135"/>
    </source>
</evidence>
<dbReference type="PANTHER" id="PTHR43142">
    <property type="entry name" value="CARBOXYLIC ESTER HYDROLASE"/>
    <property type="match status" value="1"/>
</dbReference>
<organism evidence="8 9">
    <name type="scientific">Allacma fusca</name>
    <dbReference type="NCBI Taxonomy" id="39272"/>
    <lineage>
        <taxon>Eukaryota</taxon>
        <taxon>Metazoa</taxon>
        <taxon>Ecdysozoa</taxon>
        <taxon>Arthropoda</taxon>
        <taxon>Hexapoda</taxon>
        <taxon>Collembola</taxon>
        <taxon>Symphypleona</taxon>
        <taxon>Sminthuridae</taxon>
        <taxon>Allacma</taxon>
    </lineage>
</organism>
<feature type="domain" description="Carboxylesterase type B" evidence="7">
    <location>
        <begin position="164"/>
        <end position="234"/>
    </location>
</feature>
<evidence type="ECO:0000256" key="2">
    <source>
        <dbReference type="ARBA" id="ARBA00022487"/>
    </source>
</evidence>
<keyword evidence="6" id="KW-0812">Transmembrane</keyword>
<evidence type="ECO:0000313" key="8">
    <source>
        <dbReference type="EMBL" id="CAG7734445.1"/>
    </source>
</evidence>
<dbReference type="Pfam" id="PF00135">
    <property type="entry name" value="COesterase"/>
    <property type="match status" value="1"/>
</dbReference>
<protein>
    <recommendedName>
        <fullName evidence="7">Carboxylesterase type B domain-containing protein</fullName>
    </recommendedName>
</protein>
<keyword evidence="6" id="KW-1133">Transmembrane helix</keyword>
<keyword evidence="4" id="KW-0325">Glycoprotein</keyword>
<accession>A0A8J2K7V2</accession>
<evidence type="ECO:0000256" key="3">
    <source>
        <dbReference type="ARBA" id="ARBA00022801"/>
    </source>
</evidence>
<keyword evidence="9" id="KW-1185">Reference proteome</keyword>
<reference evidence="8" key="1">
    <citation type="submission" date="2021-06" db="EMBL/GenBank/DDBJ databases">
        <authorList>
            <person name="Hodson N. C."/>
            <person name="Mongue J. A."/>
            <person name="Jaron S. K."/>
        </authorList>
    </citation>
    <scope>NUCLEOTIDE SEQUENCE</scope>
</reference>
<dbReference type="Proteomes" id="UP000708208">
    <property type="component" value="Unassembled WGS sequence"/>
</dbReference>
<name>A0A8J2K7V2_9HEXA</name>
<keyword evidence="6" id="KW-0472">Membrane</keyword>
<proteinExistence type="inferred from homology"/>
<comment type="similarity">
    <text evidence="1">Belongs to the type-B carboxylesterase/lipase family.</text>
</comment>
<evidence type="ECO:0000256" key="5">
    <source>
        <dbReference type="SAM" id="MobiDB-lite"/>
    </source>
</evidence>
<dbReference type="PANTHER" id="PTHR43142:SF1">
    <property type="entry name" value="CARBOXYLIC ESTER HYDROLASE"/>
    <property type="match status" value="1"/>
</dbReference>
<keyword evidence="3" id="KW-0378">Hydrolase</keyword>
<evidence type="ECO:0000313" key="9">
    <source>
        <dbReference type="Proteomes" id="UP000708208"/>
    </source>
</evidence>
<comment type="caution">
    <text evidence="8">The sequence shown here is derived from an EMBL/GenBank/DDBJ whole genome shotgun (WGS) entry which is preliminary data.</text>
</comment>
<dbReference type="InterPro" id="IPR002018">
    <property type="entry name" value="CarbesteraseB"/>
</dbReference>
<dbReference type="AlphaFoldDB" id="A0A8J2K7V2"/>
<sequence>IFKLLRTMAPCDNFVTVLHARKFSLVFTLTVLLLTFLTFLCEQEILRGVCASSSEIDTYGDRIKVRTSDAGIFVGLKKKLELPQAKVEKSPEPSSSIKHELFASVFNISNELSNTENEDENSVLNKTDDLITITNVSETVDKRRNEDEKVGGTEEATPKEKVKGPEKTYYVFKGIPYAQPPLGPLRWKEPQVVDIKSSAQDNTKYRSICSQWSRVERRVVGNQDCLYLNIFTPHIPCKWSRIR</sequence>
<evidence type="ECO:0000256" key="1">
    <source>
        <dbReference type="ARBA" id="ARBA00005964"/>
    </source>
</evidence>
<evidence type="ECO:0000256" key="6">
    <source>
        <dbReference type="SAM" id="Phobius"/>
    </source>
</evidence>
<dbReference type="EMBL" id="CAJVCH010269581">
    <property type="protein sequence ID" value="CAG7734445.1"/>
    <property type="molecule type" value="Genomic_DNA"/>
</dbReference>
<gene>
    <name evidence="8" type="ORF">AFUS01_LOCUS22835</name>
</gene>
<dbReference type="GO" id="GO:0052689">
    <property type="term" value="F:carboxylic ester hydrolase activity"/>
    <property type="evidence" value="ECO:0007669"/>
    <property type="project" value="UniProtKB-KW"/>
</dbReference>
<feature type="region of interest" description="Disordered" evidence="5">
    <location>
        <begin position="142"/>
        <end position="161"/>
    </location>
</feature>
<feature type="transmembrane region" description="Helical" evidence="6">
    <location>
        <begin position="23"/>
        <end position="40"/>
    </location>
</feature>
<keyword evidence="2" id="KW-0719">Serine esterase</keyword>
<dbReference type="OrthoDB" id="19653at2759"/>